<dbReference type="Proteomes" id="UP001152533">
    <property type="component" value="Unassembled WGS sequence"/>
</dbReference>
<keyword evidence="2" id="KW-1185">Reference proteome</keyword>
<dbReference type="AlphaFoldDB" id="A0A9W4WS72"/>
<reference evidence="1" key="1">
    <citation type="submission" date="2022-08" db="EMBL/GenBank/DDBJ databases">
        <authorList>
            <person name="Giroux E."/>
            <person name="Giroux E."/>
        </authorList>
    </citation>
    <scope>NUCLEOTIDE SEQUENCE</scope>
    <source>
        <strain evidence="1">H1091258</strain>
    </source>
</reference>
<gene>
    <name evidence="1" type="ORF">CGXH109_LOCUS146260</name>
</gene>
<comment type="caution">
    <text evidence="1">The sequence shown here is derived from an EMBL/GenBank/DDBJ whole genome shotgun (WGS) entry which is preliminary data.</text>
</comment>
<organism evidence="1 2">
    <name type="scientific">Colletotrichum noveboracense</name>
    <dbReference type="NCBI Taxonomy" id="2664923"/>
    <lineage>
        <taxon>Eukaryota</taxon>
        <taxon>Fungi</taxon>
        <taxon>Dikarya</taxon>
        <taxon>Ascomycota</taxon>
        <taxon>Pezizomycotina</taxon>
        <taxon>Sordariomycetes</taxon>
        <taxon>Hypocreomycetidae</taxon>
        <taxon>Glomerellales</taxon>
        <taxon>Glomerellaceae</taxon>
        <taxon>Colletotrichum</taxon>
        <taxon>Colletotrichum gloeosporioides species complex</taxon>
    </lineage>
</organism>
<accession>A0A9W4WS72</accession>
<name>A0A9W4WS72_9PEZI</name>
<evidence type="ECO:0000313" key="1">
    <source>
        <dbReference type="EMBL" id="CAI0655186.1"/>
    </source>
</evidence>
<protein>
    <submittedName>
        <fullName evidence="1">Uncharacterized protein</fullName>
    </submittedName>
</protein>
<dbReference type="EMBL" id="CAMGZC010002689">
    <property type="protein sequence ID" value="CAI0655186.1"/>
    <property type="molecule type" value="Genomic_DNA"/>
</dbReference>
<evidence type="ECO:0000313" key="2">
    <source>
        <dbReference type="Proteomes" id="UP001152533"/>
    </source>
</evidence>
<sequence>MRALTSYYSATSKATPTLRGALNDLLVTKGYATAALIVLTSDACAMAASRDKRERLLRIIRGQGTPESLEELRPFARERLQMEVAIDSSEVAYQLKEVVLLDLSCIVSAKRTFKAVIHTIF</sequence>
<proteinExistence type="predicted"/>